<dbReference type="InterPro" id="IPR018313">
    <property type="entry name" value="SBP_3_CS"/>
</dbReference>
<dbReference type="InterPro" id="IPR001638">
    <property type="entry name" value="Solute-binding_3/MltF_N"/>
</dbReference>
<organism evidence="8 9">
    <name type="scientific">Devosia epidermidihirudinis</name>
    <dbReference type="NCBI Taxonomy" id="1293439"/>
    <lineage>
        <taxon>Bacteria</taxon>
        <taxon>Pseudomonadati</taxon>
        <taxon>Pseudomonadota</taxon>
        <taxon>Alphaproteobacteria</taxon>
        <taxon>Hyphomicrobiales</taxon>
        <taxon>Devosiaceae</taxon>
        <taxon>Devosia</taxon>
    </lineage>
</organism>
<protein>
    <recommendedName>
        <fullName evidence="10">Amino acid ABC transporter substrate-binding protein</fullName>
    </recommendedName>
</protein>
<evidence type="ECO:0000256" key="4">
    <source>
        <dbReference type="RuleBase" id="RU003744"/>
    </source>
</evidence>
<evidence type="ECO:0000259" key="7">
    <source>
        <dbReference type="SMART" id="SM00079"/>
    </source>
</evidence>
<dbReference type="OrthoDB" id="6192933at2"/>
<feature type="chain" id="PRO_5002494435" description="Amino acid ABC transporter substrate-binding protein" evidence="5">
    <location>
        <begin position="23"/>
        <end position="263"/>
    </location>
</feature>
<evidence type="ECO:0000256" key="1">
    <source>
        <dbReference type="ARBA" id="ARBA00004196"/>
    </source>
</evidence>
<keyword evidence="9" id="KW-1185">Reference proteome</keyword>
<accession>A0A0F5Q7C7</accession>
<keyword evidence="3 5" id="KW-0732">Signal</keyword>
<evidence type="ECO:0000259" key="6">
    <source>
        <dbReference type="SMART" id="SM00062"/>
    </source>
</evidence>
<dbReference type="AlphaFoldDB" id="A0A0F5Q7C7"/>
<comment type="caution">
    <text evidence="8">The sequence shown here is derived from an EMBL/GenBank/DDBJ whole genome shotgun (WGS) entry which is preliminary data.</text>
</comment>
<dbReference type="GO" id="GO:0030313">
    <property type="term" value="C:cell envelope"/>
    <property type="evidence" value="ECO:0007669"/>
    <property type="project" value="UniProtKB-SubCell"/>
</dbReference>
<evidence type="ECO:0000313" key="9">
    <source>
        <dbReference type="Proteomes" id="UP000033411"/>
    </source>
</evidence>
<dbReference type="RefSeq" id="WP_046140711.1">
    <property type="nucleotide sequence ID" value="NZ_LANJ01000044.1"/>
</dbReference>
<dbReference type="STRING" id="1293439.WH87_15320"/>
<dbReference type="InterPro" id="IPR001320">
    <property type="entry name" value="Iontro_rcpt_C"/>
</dbReference>
<name>A0A0F5Q7C7_9HYPH</name>
<evidence type="ECO:0000256" key="5">
    <source>
        <dbReference type="SAM" id="SignalP"/>
    </source>
</evidence>
<dbReference type="Gene3D" id="3.40.190.10">
    <property type="entry name" value="Periplasmic binding protein-like II"/>
    <property type="match status" value="2"/>
</dbReference>
<dbReference type="GO" id="GO:0016020">
    <property type="term" value="C:membrane"/>
    <property type="evidence" value="ECO:0007669"/>
    <property type="project" value="InterPro"/>
</dbReference>
<dbReference type="SMART" id="SM00079">
    <property type="entry name" value="PBPe"/>
    <property type="match status" value="1"/>
</dbReference>
<evidence type="ECO:0000256" key="3">
    <source>
        <dbReference type="ARBA" id="ARBA00022729"/>
    </source>
</evidence>
<feature type="domain" description="Ionotropic glutamate receptor C-terminal" evidence="7">
    <location>
        <begin position="34"/>
        <end position="253"/>
    </location>
</feature>
<dbReference type="PATRIC" id="fig|1293439.3.peg.3118"/>
<dbReference type="Proteomes" id="UP000033411">
    <property type="component" value="Unassembled WGS sequence"/>
</dbReference>
<dbReference type="SUPFAM" id="SSF53850">
    <property type="entry name" value="Periplasmic binding protein-like II"/>
    <property type="match status" value="1"/>
</dbReference>
<dbReference type="PROSITE" id="PS01039">
    <property type="entry name" value="SBP_BACTERIAL_3"/>
    <property type="match status" value="1"/>
</dbReference>
<feature type="signal peptide" evidence="5">
    <location>
        <begin position="1"/>
        <end position="22"/>
    </location>
</feature>
<proteinExistence type="inferred from homology"/>
<dbReference type="PANTHER" id="PTHR35936:SF38">
    <property type="entry name" value="GLUTAMINE-BINDING PERIPLASMIC PROTEIN"/>
    <property type="match status" value="1"/>
</dbReference>
<gene>
    <name evidence="8" type="ORF">WH87_15320</name>
</gene>
<comment type="similarity">
    <text evidence="2 4">Belongs to the bacterial solute-binding protein 3 family.</text>
</comment>
<dbReference type="CDD" id="cd13629">
    <property type="entry name" value="PBP2_Dsm1740"/>
    <property type="match status" value="1"/>
</dbReference>
<dbReference type="Pfam" id="PF00497">
    <property type="entry name" value="SBP_bac_3"/>
    <property type="match status" value="1"/>
</dbReference>
<dbReference type="PANTHER" id="PTHR35936">
    <property type="entry name" value="MEMBRANE-BOUND LYTIC MUREIN TRANSGLYCOSYLASE F"/>
    <property type="match status" value="1"/>
</dbReference>
<comment type="subcellular location">
    <subcellularLocation>
        <location evidence="1">Cell envelope</location>
    </subcellularLocation>
</comment>
<sequence>MKKSLFASVLALALSASTLAYAAPVIEEIKTAGVIRVGLGTFVPWAFPNKDGELIGFEVDVANKLAEDLGVKLELVPTAWDAIIPSLVSGQFDAIIGGLTITAERAKTVDFTIPYEHSQVYAVVNRKVAPDITTLEQLNNADVTFAKRRGSAAAAVDLFPLSKTVLFDDENTQQQEFFNGNVTALTVATPTQAILAEQYPEIVRVIEPATEQTDEGIAIRKDDPTSLAAFNEWIQKRTDDGWLQERFDYWFKGRAWADQVASN</sequence>
<evidence type="ECO:0000313" key="8">
    <source>
        <dbReference type="EMBL" id="KKC35929.1"/>
    </source>
</evidence>
<reference evidence="8 9" key="1">
    <citation type="submission" date="2015-03" db="EMBL/GenBank/DDBJ databases">
        <authorList>
            <person name="Lepp D."/>
            <person name="Hassan Y.I."/>
            <person name="Li X.-Z."/>
            <person name="Zhou T."/>
        </authorList>
    </citation>
    <scope>NUCLEOTIDE SEQUENCE [LARGE SCALE GENOMIC DNA]</scope>
    <source>
        <strain evidence="8 9">E84</strain>
    </source>
</reference>
<evidence type="ECO:0000256" key="2">
    <source>
        <dbReference type="ARBA" id="ARBA00010333"/>
    </source>
</evidence>
<dbReference type="EMBL" id="LANJ01000044">
    <property type="protein sequence ID" value="KKC35929.1"/>
    <property type="molecule type" value="Genomic_DNA"/>
</dbReference>
<evidence type="ECO:0008006" key="10">
    <source>
        <dbReference type="Google" id="ProtNLM"/>
    </source>
</evidence>
<feature type="domain" description="Solute-binding protein family 3/N-terminal" evidence="6">
    <location>
        <begin position="34"/>
        <end position="254"/>
    </location>
</feature>
<dbReference type="GO" id="GO:0015276">
    <property type="term" value="F:ligand-gated monoatomic ion channel activity"/>
    <property type="evidence" value="ECO:0007669"/>
    <property type="project" value="InterPro"/>
</dbReference>
<dbReference type="SMART" id="SM00062">
    <property type="entry name" value="PBPb"/>
    <property type="match status" value="1"/>
</dbReference>